<organism evidence="1 2">
    <name type="scientific">Phytophthora sojae (strain P6497)</name>
    <name type="common">Soybean stem and root rot agent</name>
    <name type="synonym">Phytophthora megasperma f. sp. glycines</name>
    <dbReference type="NCBI Taxonomy" id="1094619"/>
    <lineage>
        <taxon>Eukaryota</taxon>
        <taxon>Sar</taxon>
        <taxon>Stramenopiles</taxon>
        <taxon>Oomycota</taxon>
        <taxon>Peronosporomycetes</taxon>
        <taxon>Peronosporales</taxon>
        <taxon>Peronosporaceae</taxon>
        <taxon>Phytophthora</taxon>
    </lineage>
</organism>
<dbReference type="AlphaFoldDB" id="G4YG15"/>
<reference evidence="1 2" key="1">
    <citation type="journal article" date="2006" name="Science">
        <title>Phytophthora genome sequences uncover evolutionary origins and mechanisms of pathogenesis.</title>
        <authorList>
            <person name="Tyler B.M."/>
            <person name="Tripathy S."/>
            <person name="Zhang X."/>
            <person name="Dehal P."/>
            <person name="Jiang R.H."/>
            <person name="Aerts A."/>
            <person name="Arredondo F.D."/>
            <person name="Baxter L."/>
            <person name="Bensasson D."/>
            <person name="Beynon J.L."/>
            <person name="Chapman J."/>
            <person name="Damasceno C.M."/>
            <person name="Dorrance A.E."/>
            <person name="Dou D."/>
            <person name="Dickerman A.W."/>
            <person name="Dubchak I.L."/>
            <person name="Garbelotto M."/>
            <person name="Gijzen M."/>
            <person name="Gordon S.G."/>
            <person name="Govers F."/>
            <person name="Grunwald N.J."/>
            <person name="Huang W."/>
            <person name="Ivors K.L."/>
            <person name="Jones R.W."/>
            <person name="Kamoun S."/>
            <person name="Krampis K."/>
            <person name="Lamour K.H."/>
            <person name="Lee M.K."/>
            <person name="McDonald W.H."/>
            <person name="Medina M."/>
            <person name="Meijer H.J."/>
            <person name="Nordberg E.K."/>
            <person name="Maclean D.J."/>
            <person name="Ospina-Giraldo M.D."/>
            <person name="Morris P.F."/>
            <person name="Phuntumart V."/>
            <person name="Putnam N.H."/>
            <person name="Rash S."/>
            <person name="Rose J.K."/>
            <person name="Sakihama Y."/>
            <person name="Salamov A.A."/>
            <person name="Savidor A."/>
            <person name="Scheuring C.F."/>
            <person name="Smith B.M."/>
            <person name="Sobral B.W."/>
            <person name="Terry A."/>
            <person name="Torto-Alalibo T.A."/>
            <person name="Win J."/>
            <person name="Xu Z."/>
            <person name="Zhang H."/>
            <person name="Grigoriev I.V."/>
            <person name="Rokhsar D.S."/>
            <person name="Boore J.L."/>
        </authorList>
    </citation>
    <scope>NUCLEOTIDE SEQUENCE [LARGE SCALE GENOMIC DNA]</scope>
    <source>
        <strain evidence="1 2">P6497</strain>
    </source>
</reference>
<protein>
    <submittedName>
        <fullName evidence="1">Uncharacterized protein</fullName>
    </submittedName>
</protein>
<sequence length="177" mass="19740">MEVHSSTTTMPRLMKRLREQRWLQCVQHQLPGLRNNVDELSKCEYEAATGQRHGGYGDGGRHKTAFGLDQGSTIMSCSGAVQEVSTAAGGKTEPIALEALKHEQYRPFDSGISIFFLRKIPDAIVDETKADVCRNAKQEDATVLRNSMDDAVRGALCTNKFVRERCALSLRMNPQRQ</sequence>
<evidence type="ECO:0000313" key="2">
    <source>
        <dbReference type="Proteomes" id="UP000002640"/>
    </source>
</evidence>
<dbReference type="InParanoid" id="G4YG15"/>
<gene>
    <name evidence="1" type="ORF">PHYSODRAFT_322031</name>
</gene>
<proteinExistence type="predicted"/>
<dbReference type="STRING" id="1094619.G4YG15"/>
<evidence type="ECO:0000313" key="1">
    <source>
        <dbReference type="EMBL" id="EGZ28358.1"/>
    </source>
</evidence>
<name>G4YG15_PHYSP</name>
<dbReference type="GeneID" id="20644743"/>
<dbReference type="EMBL" id="JH159151">
    <property type="protein sequence ID" value="EGZ28358.1"/>
    <property type="molecule type" value="Genomic_DNA"/>
</dbReference>
<keyword evidence="2" id="KW-1185">Reference proteome</keyword>
<dbReference type="Proteomes" id="UP000002640">
    <property type="component" value="Unassembled WGS sequence"/>
</dbReference>
<dbReference type="KEGG" id="psoj:PHYSODRAFT_322031"/>
<dbReference type="RefSeq" id="XP_009515633.1">
    <property type="nucleotide sequence ID" value="XM_009517338.1"/>
</dbReference>
<accession>G4YG15</accession>